<keyword evidence="3" id="KW-0472">Membrane</keyword>
<feature type="compositionally biased region" description="Basic and acidic residues" evidence="2">
    <location>
        <begin position="1"/>
        <end position="24"/>
    </location>
</feature>
<evidence type="ECO:0000313" key="4">
    <source>
        <dbReference type="EMBL" id="MDS1309532.1"/>
    </source>
</evidence>
<comment type="caution">
    <text evidence="4">The sequence shown here is derived from an EMBL/GenBank/DDBJ whole genome shotgun (WGS) entry which is preliminary data.</text>
</comment>
<reference evidence="4" key="1">
    <citation type="submission" date="2023-09" db="EMBL/GenBank/DDBJ databases">
        <title>Marinobacter sediminicola sp. nov. and Marinobacter maritimum sp. nov., isolated from marine sediment.</title>
        <authorList>
            <person name="An J."/>
        </authorList>
    </citation>
    <scope>NUCLEOTIDE SEQUENCE</scope>
    <source>
        <strain evidence="4">F60267</strain>
    </source>
</reference>
<dbReference type="EMBL" id="JAVMBO010000007">
    <property type="protein sequence ID" value="MDS1309532.1"/>
    <property type="molecule type" value="Genomic_DNA"/>
</dbReference>
<keyword evidence="3" id="KW-1133">Transmembrane helix</keyword>
<accession>A0ABU2HEP3</accession>
<evidence type="ECO:0000256" key="1">
    <source>
        <dbReference type="SAM" id="Coils"/>
    </source>
</evidence>
<evidence type="ECO:0000256" key="3">
    <source>
        <dbReference type="SAM" id="Phobius"/>
    </source>
</evidence>
<name>A0ABU2HEP3_9GAMM</name>
<keyword evidence="5" id="KW-1185">Reference proteome</keyword>
<dbReference type="RefSeq" id="WP_310965801.1">
    <property type="nucleotide sequence ID" value="NZ_JAVMBO010000007.1"/>
</dbReference>
<dbReference type="Proteomes" id="UP001267407">
    <property type="component" value="Unassembled WGS sequence"/>
</dbReference>
<sequence>MEPIRPDDDELRAERPIGTPEKKAPAQKKPKSSGESVGKSGSKSAGGNPKPPKQAKSASNGGGSGRSGLAVLWLLVIAVAVASVAGWYSQNQRLQVLEAQLEEADYWARQSKLALARFEGDLSETGETLAESGASLAENLEAQKKQLDAADSEIRKLWVIANERNKKQLEDHQNRIAAVETRLTENQKALADTSATVEKVRVSLGADVAALAKQTETSLAVLEAANRQATEQLTTLSKQLADVDQVVEQRVRRFEQEQKLGISGIEGRLSVLEKKLAGLSSKDGEQALRNELAAIKRDVQAIDSSRAQLTSRLVRLSEEVNQLRSQVSGQ</sequence>
<organism evidence="4 5">
    <name type="scientific">Marinobacter xiaoshiensis</name>
    <dbReference type="NCBI Taxonomy" id="3073652"/>
    <lineage>
        <taxon>Bacteria</taxon>
        <taxon>Pseudomonadati</taxon>
        <taxon>Pseudomonadota</taxon>
        <taxon>Gammaproteobacteria</taxon>
        <taxon>Pseudomonadales</taxon>
        <taxon>Marinobacteraceae</taxon>
        <taxon>Marinobacter</taxon>
    </lineage>
</organism>
<feature type="coiled-coil region" evidence="1">
    <location>
        <begin position="133"/>
        <end position="239"/>
    </location>
</feature>
<evidence type="ECO:0000256" key="2">
    <source>
        <dbReference type="SAM" id="MobiDB-lite"/>
    </source>
</evidence>
<evidence type="ECO:0000313" key="5">
    <source>
        <dbReference type="Proteomes" id="UP001267407"/>
    </source>
</evidence>
<keyword evidence="3" id="KW-0812">Transmembrane</keyword>
<evidence type="ECO:0008006" key="6">
    <source>
        <dbReference type="Google" id="ProtNLM"/>
    </source>
</evidence>
<feature type="compositionally biased region" description="Low complexity" evidence="2">
    <location>
        <begin position="33"/>
        <end position="48"/>
    </location>
</feature>
<proteinExistence type="predicted"/>
<feature type="region of interest" description="Disordered" evidence="2">
    <location>
        <begin position="1"/>
        <end position="62"/>
    </location>
</feature>
<protein>
    <recommendedName>
        <fullName evidence="6">Chromosome partition protein Smc</fullName>
    </recommendedName>
</protein>
<gene>
    <name evidence="4" type="ORF">RKA07_05320</name>
</gene>
<feature type="transmembrane region" description="Helical" evidence="3">
    <location>
        <begin position="69"/>
        <end position="88"/>
    </location>
</feature>
<keyword evidence="1" id="KW-0175">Coiled coil</keyword>